<dbReference type="RefSeq" id="WP_258568833.1">
    <property type="nucleotide sequence ID" value="NZ_JAKUDN010000001.1"/>
</dbReference>
<dbReference type="InterPro" id="IPR050742">
    <property type="entry name" value="Helicase_Restrict-Modif_Enz"/>
</dbReference>
<feature type="region of interest" description="Disordered" evidence="1">
    <location>
        <begin position="568"/>
        <end position="591"/>
    </location>
</feature>
<feature type="domain" description="Helicase C-terminal" evidence="2">
    <location>
        <begin position="322"/>
        <end position="486"/>
    </location>
</feature>
<dbReference type="InterPro" id="IPR027417">
    <property type="entry name" value="P-loop_NTPase"/>
</dbReference>
<dbReference type="SUPFAM" id="SSF52540">
    <property type="entry name" value="P-loop containing nucleoside triphosphate hydrolases"/>
    <property type="match status" value="1"/>
</dbReference>
<dbReference type="PANTHER" id="PTHR47396:SF1">
    <property type="entry name" value="ATP-DEPENDENT HELICASE IRC3-RELATED"/>
    <property type="match status" value="1"/>
</dbReference>
<dbReference type="Pfam" id="PF00271">
    <property type="entry name" value="Helicase_C"/>
    <property type="match status" value="1"/>
</dbReference>
<dbReference type="CDD" id="cd18785">
    <property type="entry name" value="SF2_C"/>
    <property type="match status" value="1"/>
</dbReference>
<dbReference type="PANTHER" id="PTHR47396">
    <property type="entry name" value="TYPE I RESTRICTION ENZYME ECOKI R PROTEIN"/>
    <property type="match status" value="1"/>
</dbReference>
<keyword evidence="3" id="KW-0378">Hydrolase</keyword>
<dbReference type="EMBL" id="JAKUDN010000001">
    <property type="protein sequence ID" value="MCP8351718.1"/>
    <property type="molecule type" value="Genomic_DNA"/>
</dbReference>
<evidence type="ECO:0000259" key="2">
    <source>
        <dbReference type="PROSITE" id="PS51194"/>
    </source>
</evidence>
<protein>
    <submittedName>
        <fullName evidence="3">DEAD/DEAH box helicase family protein</fullName>
    </submittedName>
</protein>
<dbReference type="InterPro" id="IPR006935">
    <property type="entry name" value="Helicase/UvrB_N"/>
</dbReference>
<dbReference type="PROSITE" id="PS51194">
    <property type="entry name" value="HELICASE_CTER"/>
    <property type="match status" value="1"/>
</dbReference>
<dbReference type="InterPro" id="IPR001650">
    <property type="entry name" value="Helicase_C-like"/>
</dbReference>
<keyword evidence="3" id="KW-0067">ATP-binding</keyword>
<keyword evidence="3" id="KW-0547">Nucleotide-binding</keyword>
<comment type="caution">
    <text evidence="3">The sequence shown here is derived from an EMBL/GenBank/DDBJ whole genome shotgun (WGS) entry which is preliminary data.</text>
</comment>
<keyword evidence="4" id="KW-1185">Reference proteome</keyword>
<gene>
    <name evidence="3" type="ORF">MKS91_00195</name>
</gene>
<organism evidence="3 4">
    <name type="scientific">Candidatus Synchoanobacter obligatus</name>
    <dbReference type="NCBI Taxonomy" id="2919597"/>
    <lineage>
        <taxon>Bacteria</taxon>
        <taxon>Pseudomonadati</taxon>
        <taxon>Pseudomonadota</taxon>
        <taxon>Gammaproteobacteria</taxon>
        <taxon>Candidatus Comchoanobacterales</taxon>
        <taxon>Candidatus Comchoanobacteraceae</taxon>
        <taxon>Candidatus Synchoanobacter</taxon>
    </lineage>
</organism>
<proteinExistence type="predicted"/>
<dbReference type="Pfam" id="PF04851">
    <property type="entry name" value="ResIII"/>
    <property type="match status" value="1"/>
</dbReference>
<dbReference type="Gene3D" id="3.40.50.300">
    <property type="entry name" value="P-loop containing nucleotide triphosphate hydrolases"/>
    <property type="match status" value="2"/>
</dbReference>
<dbReference type="SMART" id="SM00490">
    <property type="entry name" value="HELICc"/>
    <property type="match status" value="1"/>
</dbReference>
<dbReference type="GO" id="GO:0004386">
    <property type="term" value="F:helicase activity"/>
    <property type="evidence" value="ECO:0007669"/>
    <property type="project" value="UniProtKB-KW"/>
</dbReference>
<feature type="region of interest" description="Disordered" evidence="1">
    <location>
        <begin position="1464"/>
        <end position="1485"/>
    </location>
</feature>
<feature type="region of interest" description="Disordered" evidence="1">
    <location>
        <begin position="1677"/>
        <end position="1709"/>
    </location>
</feature>
<dbReference type="Proteomes" id="UP001320768">
    <property type="component" value="Unassembled WGS sequence"/>
</dbReference>
<evidence type="ECO:0000256" key="1">
    <source>
        <dbReference type="SAM" id="MobiDB-lite"/>
    </source>
</evidence>
<evidence type="ECO:0000313" key="4">
    <source>
        <dbReference type="Proteomes" id="UP001320768"/>
    </source>
</evidence>
<sequence length="1743" mass="193609">MMHYHIFENKDESYEQLIEQLQSINDPCDYSYMRDRIMILLTKGKSFQYNRPIQLQQIIAFYKAISNNPDEILSAILSLATGTGKTHTFSLMLYLLVAEPKDNPGLRDKLRQKKGFIIVPTLAILKKSLDDWNERMVSYATILNTEPVRAVSINDIIAQKYKPSLLSTKVILACQQGMARMVREESDGSKKKTFLTNWSKDCSLTAVYDEAHSSFRADPADFLIQNLHFKQLILSSATASYPCGAITSVKDEAAKVSKVVSLPHLPLPTAIQYKLLVPAVFSHVEMPVKKSADTKIRISHSSGDYEQDALQKLLHQPDYFRAITEVYAKGKNRYNHHWFGQTAMILVPGVALAKALCTHLNEAYVEFNWKDHPALKSDAITQFAMPYTSDSTPEERHVMLEAIRNNHSRIIVGVKAAAVGLDAPPISVVFNCTPSAVEGGILQSLGRGVRPCSGKTHQDYVQFNYLKTQKSVTDIDEITGALDTEANTLGVEDPTQLTQNDTPADYQPKERIAPYHMSYQPNSSLTEKCESLIKRSKAAGVDEEYTLSILDEMAIDIMKRFPDLGIKKTSSKKKTSAHASSSQDAGPAEETNRTIASVSNTLSHIEALLKKTSTSGAGKKTAKVTSYITMSEENLIHRLLQRMQVLQQNLGTEHIQAIPESPSIDDLITSLTALYANVLTQEEALKVRLTTQNEPAAFMADIKGNLIRLLQEPLTDDSIKVCFAEGVKFNIYQLESALLQTFSIDKLTEASVPCYARLLKEATLNHCSLLRSSWETNQSLIVKDHKLAAKLYVTLLIFKPEYCTSFLEAYSRPITLRGQKKSQNREVDSKTEMSLALVPDRTIKDLARFYYETSTNLFPDAIKKIHTSLQSISPSERFANKLYQLKHYMVCDHLFHWKDAITRKATSSVNYKTKTEYVAWLKKHSIPVQAITEQFRSGGLGTIIVLMSEPNLDFEKAAGYFKEVLESIPEQDFVMASPISSANDFLGRTGSDSSAPELYIRDAAYMSTISDPNIVVGLRVASIFRHIMITGFNSNYLLLQKFLEFWAQQQATSTHPIFKNSISISDNAHTLFVRSVATVNPLENPYFLKLAPDYHQYMKDGLPTPILLAVMLAHASADTLKPFIQQAPSLADYLKKPEDIIFPEGIQPVGTFGAHSRLNSPIDAFWVKPNTLGSTESETLKMLDNIYRVFQAISPGQHDKTVSPLHLCVNFPLSEALSRISLLIEAGCPTNIQCGKGKRDFFMLLLEKHSYSHLPIESLNPILPYLTKNLLDAWGWSIFHYIARYSYLVLPKYSKKMWDLESLKPLYSIESSRKAALVGSESKTPVEILMSNGEDMHETHFKKVTKPILKLFVNLGMHLGGDGKILDLYGLRHASSEKTRATLAQEGWTNESAIAEFEFMQITDLLAKQSQDPTNNTLVESTPQAELNHTLSADLDFLDTLPIAVTETEMLAENSMFSASLIGMKPNDPNDDNGLQPSVPISYGHSEKDFNARRRLSTNMHAEELTASTSISPKAVAIASDAESYDGLPMAFSDPKAKEARSEGSAPSRPERQVRPSDLSTAKHLSSGASILGSDHIEPVSQSEGKAKAKSAGAIAVNHDDDLEVVIVQKSPTSAHKDKLPQKQEDDHQSASIEVIDDSDSEIIDLTINNSKESSIIISENVDDGECVVIEPVVKNTKRKEAPSEGSASPSAKREKRHDSTAIADDSQSTPLVHSSMFASLNLLALAAASQKDVNITRVIGTL</sequence>
<feature type="region of interest" description="Disordered" evidence="1">
    <location>
        <begin position="1529"/>
        <end position="1562"/>
    </location>
</feature>
<accession>A0ABT1L5I2</accession>
<name>A0ABT1L5I2_9GAMM</name>
<keyword evidence="3" id="KW-0347">Helicase</keyword>
<reference evidence="3 4" key="1">
    <citation type="journal article" date="2022" name="Nat. Microbiol.">
        <title>The microbiome of a bacterivorous marine choanoflagellate contains a resource-demanding obligate bacterial associate.</title>
        <authorList>
            <person name="Needham D.M."/>
            <person name="Poirier C."/>
            <person name="Bachy C."/>
            <person name="George E.E."/>
            <person name="Wilken S."/>
            <person name="Yung C.C.M."/>
            <person name="Limardo A.J."/>
            <person name="Morando M."/>
            <person name="Sudek L."/>
            <person name="Malmstrom R.R."/>
            <person name="Keeling P.J."/>
            <person name="Santoro A.E."/>
            <person name="Worden A.Z."/>
        </authorList>
    </citation>
    <scope>NUCLEOTIDE SEQUENCE [LARGE SCALE GENOMIC DNA]</scope>
    <source>
        <strain evidence="3 4">Comchoano-2</strain>
    </source>
</reference>
<feature type="compositionally biased region" description="Basic and acidic residues" evidence="1">
    <location>
        <begin position="1615"/>
        <end position="1629"/>
    </location>
</feature>
<feature type="region of interest" description="Disordered" evidence="1">
    <location>
        <begin position="1611"/>
        <end position="1636"/>
    </location>
</feature>
<evidence type="ECO:0000313" key="3">
    <source>
        <dbReference type="EMBL" id="MCP8351718.1"/>
    </source>
</evidence>